<keyword evidence="3 7" id="KW-1133">Transmembrane helix</keyword>
<evidence type="ECO:0000256" key="2">
    <source>
        <dbReference type="ARBA" id="ARBA00022692"/>
    </source>
</evidence>
<dbReference type="PANTHER" id="PTHR33048:SF47">
    <property type="entry name" value="INTEGRAL MEMBRANE PROTEIN-RELATED"/>
    <property type="match status" value="1"/>
</dbReference>
<evidence type="ECO:0000259" key="8">
    <source>
        <dbReference type="Pfam" id="PF20684"/>
    </source>
</evidence>
<dbReference type="EMBL" id="KB708013">
    <property type="protein sequence ID" value="EMR83298.1"/>
    <property type="molecule type" value="Genomic_DNA"/>
</dbReference>
<keyword evidence="2 7" id="KW-0812">Transmembrane</keyword>
<comment type="subcellular location">
    <subcellularLocation>
        <location evidence="1">Membrane</location>
        <topology evidence="1">Multi-pass membrane protein</topology>
    </subcellularLocation>
</comment>
<dbReference type="OrthoDB" id="444631at2759"/>
<sequence length="334" mass="36661">MSSYDGIVYSIPPPPGITPNSQAPYHATGLVVVICVFVPLAIIAVSVRTFTRSRIVRIFAADDLLDYGLGKHLYDVPLDDLYPNFLKINVIAAILFCAATGMAKTSILLFYRRIFPSRKFHCVIWGLVAFTVCYSSASVLANVFSCRPISASWDIKYAGTAECINRPVFYFAQAGLGIATDFATVIAPLPMMYNLQIPMRQKIGVGVDTVDALTWCVIELNLSIVGGCAPTLRPFMRKYFPRVLGSSGRMYGSDEARPGKGHSYPLKSHDKSTPATKDSKSRLGIPGGNTVTGENESEEFIIGQKDSLRDDLEFGGIVRTVDFGYEEGVEQRER</sequence>
<proteinExistence type="inferred from homology"/>
<dbReference type="InterPro" id="IPR049326">
    <property type="entry name" value="Rhodopsin_dom_fungi"/>
</dbReference>
<feature type="transmembrane region" description="Helical" evidence="7">
    <location>
        <begin position="123"/>
        <end position="146"/>
    </location>
</feature>
<dbReference type="HOGENOM" id="CLU_028200_0_4_1"/>
<feature type="transmembrane region" description="Helical" evidence="7">
    <location>
        <begin position="167"/>
        <end position="192"/>
    </location>
</feature>
<feature type="transmembrane region" description="Helical" evidence="7">
    <location>
        <begin position="25"/>
        <end position="47"/>
    </location>
</feature>
<feature type="compositionally biased region" description="Basic and acidic residues" evidence="6">
    <location>
        <begin position="267"/>
        <end position="281"/>
    </location>
</feature>
<dbReference type="STRING" id="1290391.M7U9K3"/>
<dbReference type="Proteomes" id="UP000012045">
    <property type="component" value="Unassembled WGS sequence"/>
</dbReference>
<evidence type="ECO:0000256" key="7">
    <source>
        <dbReference type="SAM" id="Phobius"/>
    </source>
</evidence>
<keyword evidence="4 7" id="KW-0472">Membrane</keyword>
<feature type="domain" description="Rhodopsin" evidence="8">
    <location>
        <begin position="64"/>
        <end position="205"/>
    </location>
</feature>
<feature type="transmembrane region" description="Helical" evidence="7">
    <location>
        <begin position="90"/>
        <end position="111"/>
    </location>
</feature>
<reference evidence="10" key="1">
    <citation type="journal article" date="2013" name="Genome Announc.">
        <title>Draft genome sequence of Botrytis cinerea BcDW1, inoculum for noble rot of grape berries.</title>
        <authorList>
            <person name="Blanco-Ulate B."/>
            <person name="Allen G."/>
            <person name="Powell A.L."/>
            <person name="Cantu D."/>
        </authorList>
    </citation>
    <scope>NUCLEOTIDE SEQUENCE [LARGE SCALE GENOMIC DNA]</scope>
    <source>
        <strain evidence="10">BcDW1</strain>
    </source>
</reference>
<comment type="similarity">
    <text evidence="5">Belongs to the SAT4 family.</text>
</comment>
<feature type="region of interest" description="Disordered" evidence="6">
    <location>
        <begin position="251"/>
        <end position="299"/>
    </location>
</feature>
<organism evidence="9 10">
    <name type="scientific">Botryotinia fuckeliana (strain BcDW1)</name>
    <name type="common">Noble rot fungus</name>
    <name type="synonym">Botrytis cinerea</name>
    <dbReference type="NCBI Taxonomy" id="1290391"/>
    <lineage>
        <taxon>Eukaryota</taxon>
        <taxon>Fungi</taxon>
        <taxon>Dikarya</taxon>
        <taxon>Ascomycota</taxon>
        <taxon>Pezizomycotina</taxon>
        <taxon>Leotiomycetes</taxon>
        <taxon>Helotiales</taxon>
        <taxon>Sclerotiniaceae</taxon>
        <taxon>Botrytis</taxon>
    </lineage>
</organism>
<protein>
    <submittedName>
        <fullName evidence="9">Putative integral membrane protein</fullName>
    </submittedName>
</protein>
<dbReference type="GO" id="GO:0016020">
    <property type="term" value="C:membrane"/>
    <property type="evidence" value="ECO:0007669"/>
    <property type="project" value="UniProtKB-SubCell"/>
</dbReference>
<evidence type="ECO:0000256" key="1">
    <source>
        <dbReference type="ARBA" id="ARBA00004141"/>
    </source>
</evidence>
<evidence type="ECO:0000256" key="6">
    <source>
        <dbReference type="SAM" id="MobiDB-lite"/>
    </source>
</evidence>
<name>M7U9K3_BOTF1</name>
<accession>M7U9K3</accession>
<dbReference type="AlphaFoldDB" id="M7U9K3"/>
<dbReference type="InterPro" id="IPR052337">
    <property type="entry name" value="SAT4-like"/>
</dbReference>
<evidence type="ECO:0000313" key="10">
    <source>
        <dbReference type="Proteomes" id="UP000012045"/>
    </source>
</evidence>
<evidence type="ECO:0000256" key="4">
    <source>
        <dbReference type="ARBA" id="ARBA00023136"/>
    </source>
</evidence>
<evidence type="ECO:0000256" key="3">
    <source>
        <dbReference type="ARBA" id="ARBA00022989"/>
    </source>
</evidence>
<dbReference type="Pfam" id="PF20684">
    <property type="entry name" value="Fung_rhodopsin"/>
    <property type="match status" value="1"/>
</dbReference>
<evidence type="ECO:0000256" key="5">
    <source>
        <dbReference type="ARBA" id="ARBA00038359"/>
    </source>
</evidence>
<gene>
    <name evidence="9" type="ORF">BcDW1_8123</name>
</gene>
<evidence type="ECO:0000313" key="9">
    <source>
        <dbReference type="EMBL" id="EMR83298.1"/>
    </source>
</evidence>
<dbReference type="PANTHER" id="PTHR33048">
    <property type="entry name" value="PTH11-LIKE INTEGRAL MEMBRANE PROTEIN (AFU_ORTHOLOGUE AFUA_5G11245)"/>
    <property type="match status" value="1"/>
</dbReference>